<dbReference type="InterPro" id="IPR034750">
    <property type="entry name" value="CULT"/>
</dbReference>
<organism evidence="2">
    <name type="scientific">Magnetococcus massalia (strain MO-1)</name>
    <dbReference type="NCBI Taxonomy" id="451514"/>
    <lineage>
        <taxon>Bacteria</taxon>
        <taxon>Pseudomonadati</taxon>
        <taxon>Pseudomonadota</taxon>
        <taxon>Magnetococcia</taxon>
        <taxon>Magnetococcales</taxon>
        <taxon>Magnetococcaceae</taxon>
        <taxon>Magnetococcus</taxon>
    </lineage>
</organism>
<dbReference type="AlphaFoldDB" id="A0A1S7LE96"/>
<gene>
    <name evidence="2" type="ORF">MAGMO_1061</name>
</gene>
<evidence type="ECO:0000259" key="1">
    <source>
        <dbReference type="PROSITE" id="PS51788"/>
    </source>
</evidence>
<evidence type="ECO:0000313" key="2">
    <source>
        <dbReference type="EMBL" id="CRH05255.1"/>
    </source>
</evidence>
<dbReference type="EMBL" id="LO017727">
    <property type="protein sequence ID" value="CRH05255.1"/>
    <property type="molecule type" value="Genomic_DNA"/>
</dbReference>
<sequence>MALFSIPIQLYKGEEQKTPPAPSLEPSLQEPFPDNPLRCAQCGFSITHTDWRLSIGGKQAHTLFNPQGSVFNLHTYSHAPGVIHLGEPSPEFTWFAGTRWQIVICKKCQSHIGWKFSGKDAPFWGLIDNRLKQDPEQGFHH</sequence>
<dbReference type="PROSITE" id="PS51788">
    <property type="entry name" value="CULT"/>
    <property type="match status" value="1"/>
</dbReference>
<proteinExistence type="predicted"/>
<dbReference type="FunFam" id="2.170.150.20:FF:000007">
    <property type="entry name" value="Protein cereblon"/>
    <property type="match status" value="1"/>
</dbReference>
<protein>
    <recommendedName>
        <fullName evidence="1">CULT domain-containing protein</fullName>
    </recommendedName>
</protein>
<feature type="domain" description="CULT" evidence="1">
    <location>
        <begin position="34"/>
        <end position="135"/>
    </location>
</feature>
<dbReference type="CDD" id="cd15777">
    <property type="entry name" value="CRBN_C_like"/>
    <property type="match status" value="1"/>
</dbReference>
<dbReference type="Gene3D" id="2.170.150.20">
    <property type="entry name" value="Peptide methionine sulfoxide reductase"/>
    <property type="match status" value="1"/>
</dbReference>
<reference evidence="2" key="1">
    <citation type="submission" date="2015-04" db="EMBL/GenBank/DDBJ databases">
        <authorList>
            <person name="Syromyatnikov M.Y."/>
            <person name="Popov V.N."/>
        </authorList>
    </citation>
    <scope>NUCLEOTIDE SEQUENCE</scope>
    <source>
        <strain evidence="2">MO-1</strain>
    </source>
</reference>
<name>A0A1S7LE96_MAGMO</name>
<accession>A0A1S7LE96</accession>